<dbReference type="RefSeq" id="WP_221470563.1">
    <property type="nucleotide sequence ID" value="NZ_JACHMN010000003.1"/>
</dbReference>
<gene>
    <name evidence="1" type="ORF">F4553_006482</name>
</gene>
<accession>A0A841BZX4</accession>
<keyword evidence="2" id="KW-1185">Reference proteome</keyword>
<dbReference type="EMBL" id="JACHMN010000003">
    <property type="protein sequence ID" value="MBB5873048.1"/>
    <property type="molecule type" value="Genomic_DNA"/>
</dbReference>
<evidence type="ECO:0000313" key="1">
    <source>
        <dbReference type="EMBL" id="MBB5873048.1"/>
    </source>
</evidence>
<organism evidence="1 2">
    <name type="scientific">Allocatelliglobosispora scoriae</name>
    <dbReference type="NCBI Taxonomy" id="643052"/>
    <lineage>
        <taxon>Bacteria</taxon>
        <taxon>Bacillati</taxon>
        <taxon>Actinomycetota</taxon>
        <taxon>Actinomycetes</taxon>
        <taxon>Micromonosporales</taxon>
        <taxon>Micromonosporaceae</taxon>
        <taxon>Allocatelliglobosispora</taxon>
    </lineage>
</organism>
<comment type="caution">
    <text evidence="1">The sequence shown here is derived from an EMBL/GenBank/DDBJ whole genome shotgun (WGS) entry which is preliminary data.</text>
</comment>
<evidence type="ECO:0008006" key="3">
    <source>
        <dbReference type="Google" id="ProtNLM"/>
    </source>
</evidence>
<proteinExistence type="predicted"/>
<dbReference type="Proteomes" id="UP000587527">
    <property type="component" value="Unassembled WGS sequence"/>
</dbReference>
<dbReference type="Pfam" id="PF10978">
    <property type="entry name" value="DUF2785"/>
    <property type="match status" value="1"/>
</dbReference>
<dbReference type="AlphaFoldDB" id="A0A841BZX4"/>
<name>A0A841BZX4_9ACTN</name>
<dbReference type="InterPro" id="IPR021247">
    <property type="entry name" value="DUF2785"/>
</dbReference>
<reference evidence="1 2" key="1">
    <citation type="submission" date="2020-08" db="EMBL/GenBank/DDBJ databases">
        <title>Sequencing the genomes of 1000 actinobacteria strains.</title>
        <authorList>
            <person name="Klenk H.-P."/>
        </authorList>
    </citation>
    <scope>NUCLEOTIDE SEQUENCE [LARGE SCALE GENOMIC DNA]</scope>
    <source>
        <strain evidence="1 2">DSM 45362</strain>
    </source>
</reference>
<protein>
    <recommendedName>
        <fullName evidence="3">DUF2785 domain-containing protein</fullName>
    </recommendedName>
</protein>
<sequence length="268" mass="30238">MTDWQMILDTKFAVPRDRPIGELVAQLVPMLRSPDPVIRDRFGYSILSTWIARGELDAYLGQLGDAMAARFGDPEIQARTFAPLILAEVIGRGRFEQTWLSAFERWYRTETDLRGLDPRLGWLHAVAHGADLLGAFGAAEQLTAADLTGLLDLATVRLLTRTTHVFDAWEDDRLADAIARVLSRLELSREQAVEWLAPVAADFTRRDWSVPVPAHAVNTMHTLRMLYLLIDRGFRLPGVEGEPIQVWHREAILEALLDVLRLTSRHLG</sequence>
<evidence type="ECO:0000313" key="2">
    <source>
        <dbReference type="Proteomes" id="UP000587527"/>
    </source>
</evidence>